<feature type="transmembrane region" description="Helical" evidence="1">
    <location>
        <begin position="12"/>
        <end position="32"/>
    </location>
</feature>
<feature type="transmembrane region" description="Helical" evidence="1">
    <location>
        <begin position="38"/>
        <end position="59"/>
    </location>
</feature>
<proteinExistence type="predicted"/>
<evidence type="ECO:0000313" key="3">
    <source>
        <dbReference type="Proteomes" id="UP000321523"/>
    </source>
</evidence>
<accession>A0A512E1S0</accession>
<keyword evidence="1" id="KW-0812">Transmembrane</keyword>
<organism evidence="2 3">
    <name type="scientific">Skermanella aerolata</name>
    <dbReference type="NCBI Taxonomy" id="393310"/>
    <lineage>
        <taxon>Bacteria</taxon>
        <taxon>Pseudomonadati</taxon>
        <taxon>Pseudomonadota</taxon>
        <taxon>Alphaproteobacteria</taxon>
        <taxon>Rhodospirillales</taxon>
        <taxon>Azospirillaceae</taxon>
        <taxon>Skermanella</taxon>
    </lineage>
</organism>
<dbReference type="EMBL" id="BJYZ01000047">
    <property type="protein sequence ID" value="GEO42669.1"/>
    <property type="molecule type" value="Genomic_DNA"/>
</dbReference>
<reference evidence="2 3" key="1">
    <citation type="submission" date="2019-07" db="EMBL/GenBank/DDBJ databases">
        <title>Whole genome shotgun sequence of Skermanella aerolata NBRC 106429.</title>
        <authorList>
            <person name="Hosoyama A."/>
            <person name="Uohara A."/>
            <person name="Ohji S."/>
            <person name="Ichikawa N."/>
        </authorList>
    </citation>
    <scope>NUCLEOTIDE SEQUENCE [LARGE SCALE GENOMIC DNA]</scope>
    <source>
        <strain evidence="2 3">NBRC 106429</strain>
    </source>
</reference>
<keyword evidence="1" id="KW-0472">Membrane</keyword>
<dbReference type="AlphaFoldDB" id="A0A512E1S0"/>
<protein>
    <recommendedName>
        <fullName evidence="4">Yip1 domain-containing protein</fullName>
    </recommendedName>
</protein>
<gene>
    <name evidence="2" type="ORF">SAE02_68170</name>
</gene>
<feature type="transmembrane region" description="Helical" evidence="1">
    <location>
        <begin position="136"/>
        <end position="158"/>
    </location>
</feature>
<feature type="transmembrane region" description="Helical" evidence="1">
    <location>
        <begin position="105"/>
        <end position="124"/>
    </location>
</feature>
<keyword evidence="3" id="KW-1185">Reference proteome</keyword>
<name>A0A512E1S0_9PROT</name>
<evidence type="ECO:0008006" key="4">
    <source>
        <dbReference type="Google" id="ProtNLM"/>
    </source>
</evidence>
<feature type="transmembrane region" description="Helical" evidence="1">
    <location>
        <begin position="71"/>
        <end position="93"/>
    </location>
</feature>
<dbReference type="Proteomes" id="UP000321523">
    <property type="component" value="Unassembled WGS sequence"/>
</dbReference>
<evidence type="ECO:0000256" key="1">
    <source>
        <dbReference type="SAM" id="Phobius"/>
    </source>
</evidence>
<keyword evidence="1" id="KW-1133">Transmembrane helix</keyword>
<sequence>MNQGPQALPSSPALLGLSLAAYGLSEFILVLLEQTMETAVAAAIVTILLLVAFTAGALMIGGYGWRVPQTLTALAAAGSVVTLTGFGLRLLLVTVLPPPFPITELAQFLLFPLVLWHMLIYANLYRHALSGRPYHAFGLAVAYLLLLAAALRETYVVLA</sequence>
<evidence type="ECO:0000313" key="2">
    <source>
        <dbReference type="EMBL" id="GEO42669.1"/>
    </source>
</evidence>
<comment type="caution">
    <text evidence="2">The sequence shown here is derived from an EMBL/GenBank/DDBJ whole genome shotgun (WGS) entry which is preliminary data.</text>
</comment>
<dbReference type="RefSeq" id="WP_147041163.1">
    <property type="nucleotide sequence ID" value="NZ_BJYZ01000047.1"/>
</dbReference>